<comment type="caution">
    <text evidence="1">The sequence shown here is derived from an EMBL/GenBank/DDBJ whole genome shotgun (WGS) entry which is preliminary data.</text>
</comment>
<sequence length="307" mass="34236">MSQITETNAQYYQGSQGFRGDAGNTAGQTFTTTFNTDLVFGSYDPTNENYAKNNFKVYTSATGLPGTFTEYTAAYTVVNNIITITGNPGASVFIVVQLKILDGGKYGTTAAEKAYGEAVEDNYGGYQYLKLNDIVNNYMVGYVGDGKLIQTCKKSDVVFFAKRSLQEFSYDTLKSIRSQELTIPSSLSLIIPQDYVNYVNLSWIDELGVKRPIYPANNLTIDPYSTLLQDGTGVPTQDNFGEDLEGTSITESRWKSNNTRLLNSSWYSDFEYFGFANQDLYSLNGPWNWGRLYGLDPQRSQVNGWFG</sequence>
<organism evidence="1">
    <name type="scientific">marine sediment metagenome</name>
    <dbReference type="NCBI Taxonomy" id="412755"/>
    <lineage>
        <taxon>unclassified sequences</taxon>
        <taxon>metagenomes</taxon>
        <taxon>ecological metagenomes</taxon>
    </lineage>
</organism>
<proteinExistence type="predicted"/>
<protein>
    <submittedName>
        <fullName evidence="1">Uncharacterized protein</fullName>
    </submittedName>
</protein>
<name>X0S7N6_9ZZZZ</name>
<dbReference type="AlphaFoldDB" id="X0S7N6"/>
<reference evidence="1" key="1">
    <citation type="journal article" date="2014" name="Front. Microbiol.">
        <title>High frequency of phylogenetically diverse reductive dehalogenase-homologous genes in deep subseafloor sedimentary metagenomes.</title>
        <authorList>
            <person name="Kawai M."/>
            <person name="Futagami T."/>
            <person name="Toyoda A."/>
            <person name="Takaki Y."/>
            <person name="Nishi S."/>
            <person name="Hori S."/>
            <person name="Arai W."/>
            <person name="Tsubouchi T."/>
            <person name="Morono Y."/>
            <person name="Uchiyama I."/>
            <person name="Ito T."/>
            <person name="Fujiyama A."/>
            <person name="Inagaki F."/>
            <person name="Takami H."/>
        </authorList>
    </citation>
    <scope>NUCLEOTIDE SEQUENCE</scope>
    <source>
        <strain evidence="1">Expedition CK06-06</strain>
    </source>
</reference>
<evidence type="ECO:0000313" key="1">
    <source>
        <dbReference type="EMBL" id="GAF76994.1"/>
    </source>
</evidence>
<gene>
    <name evidence="1" type="ORF">S01H1_01034</name>
</gene>
<feature type="non-terminal residue" evidence="1">
    <location>
        <position position="307"/>
    </location>
</feature>
<dbReference type="EMBL" id="BARS01000416">
    <property type="protein sequence ID" value="GAF76994.1"/>
    <property type="molecule type" value="Genomic_DNA"/>
</dbReference>
<accession>X0S7N6</accession>